<evidence type="ECO:0000256" key="5">
    <source>
        <dbReference type="ARBA" id="ARBA00022741"/>
    </source>
</evidence>
<dbReference type="CDD" id="cd04250">
    <property type="entry name" value="AAK_NAGK-C"/>
    <property type="match status" value="1"/>
</dbReference>
<gene>
    <name evidence="9" type="primary">argB</name>
    <name evidence="12" type="ORF">SAMN05444695_10213</name>
</gene>
<dbReference type="Proteomes" id="UP000183263">
    <property type="component" value="Unassembled WGS sequence"/>
</dbReference>
<dbReference type="InterPro" id="IPR036393">
    <property type="entry name" value="AceGlu_kinase-like_sf"/>
</dbReference>
<dbReference type="RefSeq" id="WP_072740364.1">
    <property type="nucleotide sequence ID" value="NZ_CP048813.1"/>
</dbReference>
<evidence type="ECO:0000256" key="3">
    <source>
        <dbReference type="ARBA" id="ARBA00022605"/>
    </source>
</evidence>
<dbReference type="PANTHER" id="PTHR23342:SF0">
    <property type="entry name" value="N-ACETYLGLUTAMATE SYNTHASE, MITOCHONDRIAL"/>
    <property type="match status" value="1"/>
</dbReference>
<dbReference type="GO" id="GO:0005524">
    <property type="term" value="F:ATP binding"/>
    <property type="evidence" value="ECO:0007669"/>
    <property type="project" value="UniProtKB-UniRule"/>
</dbReference>
<dbReference type="EMBL" id="FNDN01000002">
    <property type="protein sequence ID" value="SDH44310.1"/>
    <property type="molecule type" value="Genomic_DNA"/>
</dbReference>
<dbReference type="HAMAP" id="MF_00082">
    <property type="entry name" value="ArgB"/>
    <property type="match status" value="1"/>
</dbReference>
<evidence type="ECO:0000256" key="4">
    <source>
        <dbReference type="ARBA" id="ARBA00022679"/>
    </source>
</evidence>
<dbReference type="FunFam" id="3.40.1160.10:FF:000004">
    <property type="entry name" value="Acetylglutamate kinase"/>
    <property type="match status" value="1"/>
</dbReference>
<evidence type="ECO:0000256" key="1">
    <source>
        <dbReference type="ARBA" id="ARBA00004828"/>
    </source>
</evidence>
<dbReference type="GO" id="GO:0005737">
    <property type="term" value="C:cytoplasm"/>
    <property type="evidence" value="ECO:0007669"/>
    <property type="project" value="UniProtKB-SubCell"/>
</dbReference>
<dbReference type="PRINTS" id="PR00474">
    <property type="entry name" value="GLU5KINASE"/>
</dbReference>
<feature type="site" description="Transition state stabilizer" evidence="9">
    <location>
        <position position="34"/>
    </location>
</feature>
<evidence type="ECO:0000313" key="13">
    <source>
        <dbReference type="Proteomes" id="UP000183263"/>
    </source>
</evidence>
<dbReference type="GO" id="GO:0042450">
    <property type="term" value="P:L-arginine biosynthetic process via ornithine"/>
    <property type="evidence" value="ECO:0007669"/>
    <property type="project" value="UniProtKB-UniRule"/>
</dbReference>
<dbReference type="SUPFAM" id="SSF53633">
    <property type="entry name" value="Carbamate kinase-like"/>
    <property type="match status" value="1"/>
</dbReference>
<organism evidence="12 13">
    <name type="scientific">Rhodococcus triatomae</name>
    <dbReference type="NCBI Taxonomy" id="300028"/>
    <lineage>
        <taxon>Bacteria</taxon>
        <taxon>Bacillati</taxon>
        <taxon>Actinomycetota</taxon>
        <taxon>Actinomycetes</taxon>
        <taxon>Mycobacteriales</taxon>
        <taxon>Nocardiaceae</taxon>
        <taxon>Rhodococcus</taxon>
    </lineage>
</organism>
<keyword evidence="9" id="KW-0963">Cytoplasm</keyword>
<keyword evidence="7 9" id="KW-0067">ATP-binding</keyword>
<keyword evidence="4 9" id="KW-0808">Transferase</keyword>
<name>A0A1G8CHB1_9NOCA</name>
<dbReference type="NCBIfam" id="TIGR00761">
    <property type="entry name" value="argB"/>
    <property type="match status" value="1"/>
</dbReference>
<feature type="region of interest" description="Disordered" evidence="10">
    <location>
        <begin position="294"/>
        <end position="316"/>
    </location>
</feature>
<keyword evidence="13" id="KW-1185">Reference proteome</keyword>
<comment type="pathway">
    <text evidence="1 9">Amino-acid biosynthesis; L-arginine biosynthesis; N(2)-acetyl-L-ornithine from L-glutamate: step 2/4.</text>
</comment>
<sequence>MSAIAGITAHQKAHVLAEALPWLQAFRDKIVVVKYGGNAMIDEELKTAFAADMAFLRTVGIHPVVVHGGGPQITAMLQRLGLVGEFRGGFRVTTPEVMDVVRMVLFGQVGRELVGLINAHGPYAVGISGEDAHLFTATRRTVSVDGVPTDIGLVGDVTTVNPDAVLDLIGAGRIPVVSTIAPDQDGVVHNINADTAAAALAEAIGAEKLVVLTDVEGLYTDWPDRSSLATEIDVAALEQLLPTLDAGMVPKMEACLRAVRGGVPTAHVIDGRLAHSVLLELFTEEGIGTMVVPAGSGPAHNPVSQTRSAPIQGDVS</sequence>
<evidence type="ECO:0000256" key="7">
    <source>
        <dbReference type="ARBA" id="ARBA00022840"/>
    </source>
</evidence>
<evidence type="ECO:0000313" key="12">
    <source>
        <dbReference type="EMBL" id="SDH44310.1"/>
    </source>
</evidence>
<comment type="similarity">
    <text evidence="9">Belongs to the acetylglutamate kinase family. ArgB subfamily.</text>
</comment>
<dbReference type="PIRSF" id="PIRSF000728">
    <property type="entry name" value="NAGK"/>
    <property type="match status" value="1"/>
</dbReference>
<dbReference type="InterPro" id="IPR001057">
    <property type="entry name" value="Glu/AcGlu_kinase"/>
</dbReference>
<dbReference type="PANTHER" id="PTHR23342">
    <property type="entry name" value="N-ACETYLGLUTAMATE SYNTHASE"/>
    <property type="match status" value="1"/>
</dbReference>
<comment type="subcellular location">
    <subcellularLocation>
        <location evidence="9">Cytoplasm</location>
    </subcellularLocation>
</comment>
<dbReference type="InterPro" id="IPR037528">
    <property type="entry name" value="ArgB"/>
</dbReference>
<dbReference type="EC" id="2.7.2.8" evidence="9"/>
<reference evidence="12 13" key="1">
    <citation type="submission" date="2016-10" db="EMBL/GenBank/DDBJ databases">
        <authorList>
            <person name="de Groot N.N."/>
        </authorList>
    </citation>
    <scope>NUCLEOTIDE SEQUENCE [LARGE SCALE GENOMIC DNA]</scope>
    <source>
        <strain evidence="12 13">DSM 44892</strain>
    </source>
</reference>
<evidence type="ECO:0000256" key="8">
    <source>
        <dbReference type="ARBA" id="ARBA00048141"/>
    </source>
</evidence>
<protein>
    <recommendedName>
        <fullName evidence="9">Acetylglutamate kinase</fullName>
        <ecNumber evidence="9">2.7.2.8</ecNumber>
    </recommendedName>
    <alternativeName>
        <fullName evidence="9">N-acetyl-L-glutamate 5-phosphotransferase</fullName>
    </alternativeName>
    <alternativeName>
        <fullName evidence="9">NAG kinase</fullName>
        <shortName evidence="9">NAGK</shortName>
    </alternativeName>
</protein>
<evidence type="ECO:0000256" key="6">
    <source>
        <dbReference type="ARBA" id="ARBA00022777"/>
    </source>
</evidence>
<dbReference type="Gene3D" id="3.40.1160.10">
    <property type="entry name" value="Acetylglutamate kinase-like"/>
    <property type="match status" value="1"/>
</dbReference>
<dbReference type="GO" id="GO:0003991">
    <property type="term" value="F:acetylglutamate kinase activity"/>
    <property type="evidence" value="ECO:0007669"/>
    <property type="project" value="UniProtKB-UniRule"/>
</dbReference>
<feature type="binding site" evidence="9">
    <location>
        <position position="91"/>
    </location>
    <ligand>
        <name>substrate</name>
    </ligand>
</feature>
<dbReference type="UniPathway" id="UPA00068">
    <property type="reaction ID" value="UER00107"/>
</dbReference>
<keyword evidence="2 9" id="KW-0055">Arginine biosynthesis</keyword>
<comment type="catalytic activity">
    <reaction evidence="8 9">
        <text>N-acetyl-L-glutamate + ATP = N-acetyl-L-glutamyl 5-phosphate + ADP</text>
        <dbReference type="Rhea" id="RHEA:14629"/>
        <dbReference type="ChEBI" id="CHEBI:30616"/>
        <dbReference type="ChEBI" id="CHEBI:44337"/>
        <dbReference type="ChEBI" id="CHEBI:57936"/>
        <dbReference type="ChEBI" id="CHEBI:456216"/>
        <dbReference type="EC" id="2.7.2.8"/>
    </reaction>
</comment>
<evidence type="ECO:0000256" key="2">
    <source>
        <dbReference type="ARBA" id="ARBA00022571"/>
    </source>
</evidence>
<feature type="binding site" evidence="9">
    <location>
        <begin position="69"/>
        <end position="70"/>
    </location>
    <ligand>
        <name>substrate</name>
    </ligand>
</feature>
<feature type="compositionally biased region" description="Polar residues" evidence="10">
    <location>
        <begin position="302"/>
        <end position="316"/>
    </location>
</feature>
<dbReference type="InterPro" id="IPR001048">
    <property type="entry name" value="Asp/Glu/Uridylate_kinase"/>
</dbReference>
<keyword evidence="6 9" id="KW-0418">Kinase</keyword>
<feature type="site" description="Transition state stabilizer" evidence="9">
    <location>
        <position position="251"/>
    </location>
</feature>
<keyword evidence="3 9" id="KW-0028">Amino-acid biosynthesis</keyword>
<dbReference type="InterPro" id="IPR004662">
    <property type="entry name" value="AcgluKinase_fam"/>
</dbReference>
<accession>A0A1G8CHB1</accession>
<evidence type="ECO:0000256" key="9">
    <source>
        <dbReference type="HAMAP-Rule" id="MF_00082"/>
    </source>
</evidence>
<dbReference type="InterPro" id="IPR041727">
    <property type="entry name" value="NAGK-C"/>
</dbReference>
<evidence type="ECO:0000259" key="11">
    <source>
        <dbReference type="Pfam" id="PF00696"/>
    </source>
</evidence>
<comment type="function">
    <text evidence="9">Catalyzes the ATP-dependent phosphorylation of N-acetyl-L-glutamate.</text>
</comment>
<dbReference type="Pfam" id="PF00696">
    <property type="entry name" value="AA_kinase"/>
    <property type="match status" value="1"/>
</dbReference>
<feature type="domain" description="Aspartate/glutamate/uridylate kinase" evidence="11">
    <location>
        <begin position="29"/>
        <end position="270"/>
    </location>
</feature>
<evidence type="ECO:0000256" key="10">
    <source>
        <dbReference type="SAM" id="MobiDB-lite"/>
    </source>
</evidence>
<proteinExistence type="inferred from homology"/>
<keyword evidence="5 9" id="KW-0547">Nucleotide-binding</keyword>
<feature type="binding site" evidence="9">
    <location>
        <position position="190"/>
    </location>
    <ligand>
        <name>substrate</name>
    </ligand>
</feature>
<dbReference type="AlphaFoldDB" id="A0A1G8CHB1"/>